<feature type="non-terminal residue" evidence="1">
    <location>
        <position position="1"/>
    </location>
</feature>
<comment type="caution">
    <text evidence="1">The sequence shown here is derived from an EMBL/GenBank/DDBJ whole genome shotgun (WGS) entry which is preliminary data.</text>
</comment>
<dbReference type="Proteomes" id="UP000824890">
    <property type="component" value="Unassembled WGS sequence"/>
</dbReference>
<reference evidence="1 2" key="1">
    <citation type="submission" date="2021-05" db="EMBL/GenBank/DDBJ databases">
        <title>Genome Assembly of Synthetic Allotetraploid Brassica napus Reveals Homoeologous Exchanges between Subgenomes.</title>
        <authorList>
            <person name="Davis J.T."/>
        </authorList>
    </citation>
    <scope>NUCLEOTIDE SEQUENCE [LARGE SCALE GENOMIC DNA]</scope>
    <source>
        <strain evidence="2">cv. Da-Ae</strain>
        <tissue evidence="1">Seedling</tissue>
    </source>
</reference>
<accession>A0ABQ8AX97</accession>
<keyword evidence="2" id="KW-1185">Reference proteome</keyword>
<gene>
    <name evidence="1" type="ORF">HID58_046686</name>
</gene>
<organism evidence="1 2">
    <name type="scientific">Brassica napus</name>
    <name type="common">Rape</name>
    <dbReference type="NCBI Taxonomy" id="3708"/>
    <lineage>
        <taxon>Eukaryota</taxon>
        <taxon>Viridiplantae</taxon>
        <taxon>Streptophyta</taxon>
        <taxon>Embryophyta</taxon>
        <taxon>Tracheophyta</taxon>
        <taxon>Spermatophyta</taxon>
        <taxon>Magnoliopsida</taxon>
        <taxon>eudicotyledons</taxon>
        <taxon>Gunneridae</taxon>
        <taxon>Pentapetalae</taxon>
        <taxon>rosids</taxon>
        <taxon>malvids</taxon>
        <taxon>Brassicales</taxon>
        <taxon>Brassicaceae</taxon>
        <taxon>Brassiceae</taxon>
        <taxon>Brassica</taxon>
    </lineage>
</organism>
<sequence length="183" mass="20494">PHKTAIKKLGSWTSKELSMACRRTLISSPKCVMRKINSLCSSFLWHGTIGIYGRKGILRRTVSPKGRGGKNPWPEIKSFATTSWLLFILNRNPTFDRIAAWNPDSEAVCLFCLELGYKLISHSILAFSLVGCLNWLPIAHVDKIIKLAILQANCVFMSSRENVRDAFMMVFLGAFLGSLFLTA</sequence>
<dbReference type="EMBL" id="JAGKQM010000012">
    <property type="protein sequence ID" value="KAH0897118.1"/>
    <property type="molecule type" value="Genomic_DNA"/>
</dbReference>
<name>A0ABQ8AX97_BRANA</name>
<evidence type="ECO:0000313" key="2">
    <source>
        <dbReference type="Proteomes" id="UP000824890"/>
    </source>
</evidence>
<evidence type="ECO:0000313" key="1">
    <source>
        <dbReference type="EMBL" id="KAH0897118.1"/>
    </source>
</evidence>
<protein>
    <submittedName>
        <fullName evidence="1">Uncharacterized protein</fullName>
    </submittedName>
</protein>
<proteinExistence type="predicted"/>